<evidence type="ECO:0000313" key="8">
    <source>
        <dbReference type="EMBL" id="GED07400.1"/>
    </source>
</evidence>
<protein>
    <recommendedName>
        <fullName evidence="6">Pyroglutamyl-peptidase I</fullName>
        <ecNumber evidence="6">3.4.19.3</ecNumber>
    </recommendedName>
</protein>
<dbReference type="Gene3D" id="3.40.630.20">
    <property type="entry name" value="Peptidase C15, pyroglutamyl peptidase I-like"/>
    <property type="match status" value="1"/>
</dbReference>
<dbReference type="PROSITE" id="PS01334">
    <property type="entry name" value="PYRASE_CYS"/>
    <property type="match status" value="1"/>
</dbReference>
<dbReference type="InterPro" id="IPR036440">
    <property type="entry name" value="Peptidase_C15-like_sf"/>
</dbReference>
<dbReference type="GO" id="GO:0005829">
    <property type="term" value="C:cytosol"/>
    <property type="evidence" value="ECO:0007669"/>
    <property type="project" value="InterPro"/>
</dbReference>
<comment type="similarity">
    <text evidence="1">Belongs to the peptidase C15 family.</text>
</comment>
<keyword evidence="9" id="KW-1185">Reference proteome</keyword>
<name>A0A4Y4DVD8_GLUUR</name>
<gene>
    <name evidence="8" type="primary">pcp</name>
    <name evidence="8" type="ORF">AUR04nite_29320</name>
</gene>
<evidence type="ECO:0000256" key="3">
    <source>
        <dbReference type="ARBA" id="ARBA00022670"/>
    </source>
</evidence>
<proteinExistence type="inferred from homology"/>
<comment type="caution">
    <text evidence="8">The sequence shown here is derived from an EMBL/GenBank/DDBJ whole genome shotgun (WGS) entry which is preliminary data.</text>
</comment>
<comment type="catalytic activity">
    <reaction evidence="6">
        <text>Release of an N-terminal pyroglutamyl group from a polypeptide, the second amino acid generally not being Pro.</text>
        <dbReference type="EC" id="3.4.19.3"/>
    </reaction>
</comment>
<dbReference type="RefSeq" id="WP_170184228.1">
    <property type="nucleotide sequence ID" value="NZ_BAAAJL010000005.1"/>
</dbReference>
<evidence type="ECO:0000256" key="1">
    <source>
        <dbReference type="ARBA" id="ARBA00006641"/>
    </source>
</evidence>
<dbReference type="PIRSF" id="PIRSF015592">
    <property type="entry name" value="Prld-crbxl_pptds"/>
    <property type="match status" value="1"/>
</dbReference>
<dbReference type="EC" id="3.4.19.3" evidence="6"/>
<dbReference type="SUPFAM" id="SSF53182">
    <property type="entry name" value="Pyrrolidone carboxyl peptidase (pyroglutamate aminopeptidase)"/>
    <property type="match status" value="1"/>
</dbReference>
<evidence type="ECO:0000256" key="2">
    <source>
        <dbReference type="ARBA" id="ARBA00022490"/>
    </source>
</evidence>
<dbReference type="PRINTS" id="PR00706">
    <property type="entry name" value="PYROGLUPTASE"/>
</dbReference>
<organism evidence="8 9">
    <name type="scientific">Glutamicibacter uratoxydans</name>
    <name type="common">Arthrobacter uratoxydans</name>
    <dbReference type="NCBI Taxonomy" id="43667"/>
    <lineage>
        <taxon>Bacteria</taxon>
        <taxon>Bacillati</taxon>
        <taxon>Actinomycetota</taxon>
        <taxon>Actinomycetes</taxon>
        <taxon>Micrococcales</taxon>
        <taxon>Micrococcaceae</taxon>
        <taxon>Glutamicibacter</taxon>
    </lineage>
</organism>
<dbReference type="CDD" id="cd00501">
    <property type="entry name" value="Peptidase_C15"/>
    <property type="match status" value="1"/>
</dbReference>
<reference evidence="8 9" key="1">
    <citation type="submission" date="2019-06" db="EMBL/GenBank/DDBJ databases">
        <title>Whole genome shotgun sequence of Glutamicibacter uratoxydans NBRC 15515.</title>
        <authorList>
            <person name="Hosoyama A."/>
            <person name="Uohara A."/>
            <person name="Ohji S."/>
            <person name="Ichikawa N."/>
        </authorList>
    </citation>
    <scope>NUCLEOTIDE SEQUENCE [LARGE SCALE GENOMIC DNA]</scope>
    <source>
        <strain evidence="8 9">NBRC 15515</strain>
    </source>
</reference>
<dbReference type="AlphaFoldDB" id="A0A4Y4DVD8"/>
<dbReference type="PANTHER" id="PTHR23402">
    <property type="entry name" value="PROTEASE FAMILY C15 PYROGLUTAMYL-PEPTIDASE I-RELATED"/>
    <property type="match status" value="1"/>
</dbReference>
<evidence type="ECO:0000256" key="6">
    <source>
        <dbReference type="PROSITE-ProRule" id="PRU10077"/>
    </source>
</evidence>
<evidence type="ECO:0000313" key="9">
    <source>
        <dbReference type="Proteomes" id="UP000316612"/>
    </source>
</evidence>
<dbReference type="InterPro" id="IPR033694">
    <property type="entry name" value="PGPEP1_Cys_AS"/>
</dbReference>
<keyword evidence="3" id="KW-0645">Protease</keyword>
<dbReference type="GO" id="GO:0016920">
    <property type="term" value="F:pyroglutamyl-peptidase activity"/>
    <property type="evidence" value="ECO:0007669"/>
    <property type="project" value="UniProtKB-EC"/>
</dbReference>
<dbReference type="Pfam" id="PF01470">
    <property type="entry name" value="Peptidase_C15"/>
    <property type="match status" value="1"/>
</dbReference>
<dbReference type="InterPro" id="IPR016125">
    <property type="entry name" value="Peptidase_C15-like"/>
</dbReference>
<dbReference type="Proteomes" id="UP000316612">
    <property type="component" value="Unassembled WGS sequence"/>
</dbReference>
<keyword evidence="4" id="KW-0378">Hydrolase</keyword>
<dbReference type="InterPro" id="IPR000816">
    <property type="entry name" value="Peptidase_C15"/>
</dbReference>
<accession>A0A4Y4DVD8</accession>
<dbReference type="GO" id="GO:0006508">
    <property type="term" value="P:proteolysis"/>
    <property type="evidence" value="ECO:0007669"/>
    <property type="project" value="UniProtKB-KW"/>
</dbReference>
<evidence type="ECO:0000256" key="7">
    <source>
        <dbReference type="SAM" id="MobiDB-lite"/>
    </source>
</evidence>
<keyword evidence="2" id="KW-0963">Cytoplasm</keyword>
<keyword evidence="5" id="KW-0788">Thiol protease</keyword>
<sequence length="201" mass="20949">MRILVTGFEPFGNDSINASGEVVHRLPSSIGAHQITTAILPVAFASSGPTLEQLITEHRPEAVICLGEAGGRDAITPESQGVNMDDARIPDNDSDQPRNSPIDPAAPDVRPATIDPNAVVQTLIRQGFNAAVSDDAGRFVCNHIAFTAYGSGVPALFIHVPAVRPEGAQALVGAETDGSTTQSSWSFDQLADALKTALAGL</sequence>
<feature type="active site" evidence="6">
    <location>
        <position position="141"/>
    </location>
</feature>
<feature type="region of interest" description="Disordered" evidence="7">
    <location>
        <begin position="74"/>
        <end position="112"/>
    </location>
</feature>
<dbReference type="EMBL" id="BJNY01000019">
    <property type="protein sequence ID" value="GED07400.1"/>
    <property type="molecule type" value="Genomic_DNA"/>
</dbReference>
<dbReference type="PANTHER" id="PTHR23402:SF1">
    <property type="entry name" value="PYROGLUTAMYL-PEPTIDASE I"/>
    <property type="match status" value="1"/>
</dbReference>
<evidence type="ECO:0000256" key="5">
    <source>
        <dbReference type="ARBA" id="ARBA00022807"/>
    </source>
</evidence>
<evidence type="ECO:0000256" key="4">
    <source>
        <dbReference type="ARBA" id="ARBA00022801"/>
    </source>
</evidence>